<proteinExistence type="predicted"/>
<protein>
    <recommendedName>
        <fullName evidence="4">Nodulin-like domain-containing protein</fullName>
    </recommendedName>
</protein>
<dbReference type="AlphaFoldDB" id="A0A540K7I9"/>
<dbReference type="Proteomes" id="UP000315295">
    <property type="component" value="Unassembled WGS sequence"/>
</dbReference>
<dbReference type="InterPro" id="IPR036259">
    <property type="entry name" value="MFS_trans_sf"/>
</dbReference>
<keyword evidence="3" id="KW-1185">Reference proteome</keyword>
<evidence type="ECO:0000313" key="3">
    <source>
        <dbReference type="Proteomes" id="UP000315295"/>
    </source>
</evidence>
<evidence type="ECO:0008006" key="4">
    <source>
        <dbReference type="Google" id="ProtNLM"/>
    </source>
</evidence>
<feature type="transmembrane region" description="Helical" evidence="1">
    <location>
        <begin position="48"/>
        <end position="68"/>
    </location>
</feature>
<feature type="transmembrane region" description="Helical" evidence="1">
    <location>
        <begin position="12"/>
        <end position="36"/>
    </location>
</feature>
<organism evidence="2 3">
    <name type="scientific">Malus baccata</name>
    <name type="common">Siberian crab apple</name>
    <name type="synonym">Pyrus baccata</name>
    <dbReference type="NCBI Taxonomy" id="106549"/>
    <lineage>
        <taxon>Eukaryota</taxon>
        <taxon>Viridiplantae</taxon>
        <taxon>Streptophyta</taxon>
        <taxon>Embryophyta</taxon>
        <taxon>Tracheophyta</taxon>
        <taxon>Spermatophyta</taxon>
        <taxon>Magnoliopsida</taxon>
        <taxon>eudicotyledons</taxon>
        <taxon>Gunneridae</taxon>
        <taxon>Pentapetalae</taxon>
        <taxon>rosids</taxon>
        <taxon>fabids</taxon>
        <taxon>Rosales</taxon>
        <taxon>Rosaceae</taxon>
        <taxon>Amygdaloideae</taxon>
        <taxon>Maleae</taxon>
        <taxon>Malus</taxon>
    </lineage>
</organism>
<evidence type="ECO:0000313" key="2">
    <source>
        <dbReference type="EMBL" id="TQD70184.1"/>
    </source>
</evidence>
<sequence length="164" mass="18030">MSILTTYLTGVWNLSITQAAAVVNLYSGIAAIMPAITTRIADCFRDSYFMLWLSRFAFICGFGLLTMSTPPVLAVVTGSCSSFVPQCIGPVHKILFYTALLLLAIGESTHLSSWPQFSEDHFATEEVYQFATEKVYKRSCQLFSLATLLLVVPVCAVIEVILVD</sequence>
<name>A0A540K7I9_MALBA</name>
<dbReference type="SUPFAM" id="SSF103473">
    <property type="entry name" value="MFS general substrate transporter"/>
    <property type="match status" value="1"/>
</dbReference>
<evidence type="ECO:0000256" key="1">
    <source>
        <dbReference type="SAM" id="Phobius"/>
    </source>
</evidence>
<dbReference type="Gene3D" id="1.20.1250.20">
    <property type="entry name" value="MFS general substrate transporter like domains"/>
    <property type="match status" value="1"/>
</dbReference>
<feature type="transmembrane region" description="Helical" evidence="1">
    <location>
        <begin position="142"/>
        <end position="163"/>
    </location>
</feature>
<feature type="transmembrane region" description="Helical" evidence="1">
    <location>
        <begin position="88"/>
        <end position="106"/>
    </location>
</feature>
<dbReference type="STRING" id="106549.A0A540K7I9"/>
<keyword evidence="1" id="KW-0812">Transmembrane</keyword>
<keyword evidence="1" id="KW-1133">Transmembrane helix</keyword>
<accession>A0A540K7I9</accession>
<dbReference type="EMBL" id="VIEB01001936">
    <property type="protein sequence ID" value="TQD70184.1"/>
    <property type="molecule type" value="Genomic_DNA"/>
</dbReference>
<keyword evidence="1" id="KW-0472">Membrane</keyword>
<comment type="caution">
    <text evidence="2">The sequence shown here is derived from an EMBL/GenBank/DDBJ whole genome shotgun (WGS) entry which is preliminary data.</text>
</comment>
<reference evidence="2 3" key="1">
    <citation type="journal article" date="2019" name="G3 (Bethesda)">
        <title>Sequencing of a Wild Apple (Malus baccata) Genome Unravels the Differences Between Cultivated and Wild Apple Species Regarding Disease Resistance and Cold Tolerance.</title>
        <authorList>
            <person name="Chen X."/>
        </authorList>
    </citation>
    <scope>NUCLEOTIDE SEQUENCE [LARGE SCALE GENOMIC DNA]</scope>
    <source>
        <strain evidence="3">cv. Shandingzi</strain>
        <tissue evidence="2">Leaves</tissue>
    </source>
</reference>
<gene>
    <name evidence="2" type="ORF">C1H46_044281</name>
</gene>